<organism evidence="1 2">
    <name type="scientific">Blattamonas nauphoetae</name>
    <dbReference type="NCBI Taxonomy" id="2049346"/>
    <lineage>
        <taxon>Eukaryota</taxon>
        <taxon>Metamonada</taxon>
        <taxon>Preaxostyla</taxon>
        <taxon>Oxymonadida</taxon>
        <taxon>Blattamonas</taxon>
    </lineage>
</organism>
<keyword evidence="2" id="KW-1185">Reference proteome</keyword>
<sequence>MSDYAPHAQLMQVDSVLVKEVIAEFCIEILSQFPVRTFAPSSVPLAPMKTEYLHFFCRKRRGRRGTSILDVYEDPREDRNFAMTRLLMAVGMIPEQIAQLLASPLVEMRTLATDFFVLFLSSMYGTLRPTLNQLEIAGYSFKSPAEMVGMASQGFVYRRFKQILSESVEQLNQLRNELNDPSNTLVDPHVLKGMLKSGRRFRPRQALHTQVLWKPVALSARYESNEKDITRPALPTTTPLSLHRSSDEYPSIEVPVTLALLHSSFRGAEVRMSPDKPYSMLIRQSSNAVAFFAMLAEMCFRGDRAAHDNLVPLLTSALSFRFPTRVLSISAVGYIAKNQPLVQDKIRESGAIMIVLKILSKKISLQRTFIPHTSHHFAAITRISILTHSNHCHPTTSQILPSHRSISLREGTG</sequence>
<evidence type="ECO:0000313" key="1">
    <source>
        <dbReference type="EMBL" id="KAK2949870.1"/>
    </source>
</evidence>
<proteinExistence type="predicted"/>
<name>A0ABQ9XI62_9EUKA</name>
<accession>A0ABQ9XI62</accession>
<gene>
    <name evidence="1" type="ORF">BLNAU_15173</name>
</gene>
<protein>
    <submittedName>
        <fullName evidence="1">Uncharacterized protein</fullName>
    </submittedName>
</protein>
<dbReference type="Proteomes" id="UP001281761">
    <property type="component" value="Unassembled WGS sequence"/>
</dbReference>
<evidence type="ECO:0000313" key="2">
    <source>
        <dbReference type="Proteomes" id="UP001281761"/>
    </source>
</evidence>
<dbReference type="EMBL" id="JARBJD010000147">
    <property type="protein sequence ID" value="KAK2949870.1"/>
    <property type="molecule type" value="Genomic_DNA"/>
</dbReference>
<reference evidence="1 2" key="1">
    <citation type="journal article" date="2022" name="bioRxiv">
        <title>Genomics of Preaxostyla Flagellates Illuminates Evolutionary Transitions and the Path Towards Mitochondrial Loss.</title>
        <authorList>
            <person name="Novak L.V.F."/>
            <person name="Treitli S.C."/>
            <person name="Pyrih J."/>
            <person name="Halakuc P."/>
            <person name="Pipaliya S.V."/>
            <person name="Vacek V."/>
            <person name="Brzon O."/>
            <person name="Soukal P."/>
            <person name="Eme L."/>
            <person name="Dacks J.B."/>
            <person name="Karnkowska A."/>
            <person name="Elias M."/>
            <person name="Hampl V."/>
        </authorList>
    </citation>
    <scope>NUCLEOTIDE SEQUENCE [LARGE SCALE GENOMIC DNA]</scope>
    <source>
        <strain evidence="1">NAU3</strain>
        <tissue evidence="1">Gut</tissue>
    </source>
</reference>
<comment type="caution">
    <text evidence="1">The sequence shown here is derived from an EMBL/GenBank/DDBJ whole genome shotgun (WGS) entry which is preliminary data.</text>
</comment>